<feature type="transmembrane region" description="Helical" evidence="7">
    <location>
        <begin position="59"/>
        <end position="82"/>
    </location>
</feature>
<evidence type="ECO:0000256" key="6">
    <source>
        <dbReference type="ARBA" id="ARBA00023136"/>
    </source>
</evidence>
<feature type="transmembrane region" description="Helical" evidence="7">
    <location>
        <begin position="252"/>
        <end position="277"/>
    </location>
</feature>
<feature type="transmembrane region" description="Helical" evidence="7">
    <location>
        <begin position="327"/>
        <end position="348"/>
    </location>
</feature>
<dbReference type="InterPro" id="IPR037185">
    <property type="entry name" value="EmrE-like"/>
</dbReference>
<evidence type="ECO:0000256" key="4">
    <source>
        <dbReference type="ARBA" id="ARBA00022692"/>
    </source>
</evidence>
<keyword evidence="10" id="KW-1185">Reference proteome</keyword>
<keyword evidence="4 7" id="KW-0812">Transmembrane</keyword>
<sequence length="423" mass="46461">MEPTSSINSPGNDQPHLSIPIKIDQNTLHPQENHSSSSSSSQETPPISSLVISNKHSNAYYFPLLLINFLFLFVGSVSSSLLSKYYFNHKGSSIWVSTWVQSAGFPLLFPPIFLPFYLFKTTQRKPFSHFTPRIFTLSIVIGLLLGLNNLLFSLGNSYLPVSTSSLLLSSQLAFTLILSVIIVKQKITFSNLNCVVLLVTSSFLLALGSNHDKPEDLTKTNYFLGFVSTVGAGLLFALYLPVMEKIYREVYCYAMVVEMQVVMEVAATVLATIGMAVEGGFSDMRKESLKAFDKGPAGYWISVFSNVVTWQLCFVGTAGMVFMTTSLTGGICMTALMAVNVLGGVVVYGDKFGGVKAVSTVLTLWGFSSYVYGMYIKTSTDPEETDHHTINNNHHSSPDHHHGHHDHNNVAQGMEMVPIYGNA</sequence>
<dbReference type="GO" id="GO:0005345">
    <property type="term" value="F:purine nucleobase transmembrane transporter activity"/>
    <property type="evidence" value="ECO:0007669"/>
    <property type="project" value="UniProtKB-UniRule"/>
</dbReference>
<comment type="subcellular location">
    <subcellularLocation>
        <location evidence="1 7">Membrane</location>
        <topology evidence="1 7">Multi-pass membrane protein</topology>
    </subcellularLocation>
</comment>
<dbReference type="GO" id="GO:0015211">
    <property type="term" value="F:purine nucleoside transmembrane transporter activity"/>
    <property type="evidence" value="ECO:0007669"/>
    <property type="project" value="UniProtKB-UniRule"/>
</dbReference>
<evidence type="ECO:0000256" key="3">
    <source>
        <dbReference type="ARBA" id="ARBA00022448"/>
    </source>
</evidence>
<dbReference type="SUPFAM" id="SSF103481">
    <property type="entry name" value="Multidrug resistance efflux transporter EmrE"/>
    <property type="match status" value="1"/>
</dbReference>
<evidence type="ECO:0000256" key="5">
    <source>
        <dbReference type="ARBA" id="ARBA00022989"/>
    </source>
</evidence>
<keyword evidence="3 7" id="KW-0813">Transport</keyword>
<accession>A0AA88E3Q7</accession>
<dbReference type="GO" id="GO:0016020">
    <property type="term" value="C:membrane"/>
    <property type="evidence" value="ECO:0007669"/>
    <property type="project" value="UniProtKB-SubCell"/>
</dbReference>
<reference evidence="9" key="1">
    <citation type="submission" date="2023-07" db="EMBL/GenBank/DDBJ databases">
        <title>draft genome sequence of fig (Ficus carica).</title>
        <authorList>
            <person name="Takahashi T."/>
            <person name="Nishimura K."/>
        </authorList>
    </citation>
    <scope>NUCLEOTIDE SEQUENCE</scope>
</reference>
<evidence type="ECO:0000313" key="10">
    <source>
        <dbReference type="Proteomes" id="UP001187192"/>
    </source>
</evidence>
<keyword evidence="5 7" id="KW-1133">Transmembrane helix</keyword>
<feature type="transmembrane region" description="Helical" evidence="7">
    <location>
        <begin position="94"/>
        <end position="118"/>
    </location>
</feature>
<dbReference type="Proteomes" id="UP001187192">
    <property type="component" value="Unassembled WGS sequence"/>
</dbReference>
<feature type="transmembrane region" description="Helical" evidence="7">
    <location>
        <begin position="130"/>
        <end position="152"/>
    </location>
</feature>
<feature type="transmembrane region" description="Helical" evidence="7">
    <location>
        <begin position="190"/>
        <end position="209"/>
    </location>
</feature>
<organism evidence="9 10">
    <name type="scientific">Ficus carica</name>
    <name type="common">Common fig</name>
    <dbReference type="NCBI Taxonomy" id="3494"/>
    <lineage>
        <taxon>Eukaryota</taxon>
        <taxon>Viridiplantae</taxon>
        <taxon>Streptophyta</taxon>
        <taxon>Embryophyta</taxon>
        <taxon>Tracheophyta</taxon>
        <taxon>Spermatophyta</taxon>
        <taxon>Magnoliopsida</taxon>
        <taxon>eudicotyledons</taxon>
        <taxon>Gunneridae</taxon>
        <taxon>Pentapetalae</taxon>
        <taxon>rosids</taxon>
        <taxon>fabids</taxon>
        <taxon>Rosales</taxon>
        <taxon>Moraceae</taxon>
        <taxon>Ficeae</taxon>
        <taxon>Ficus</taxon>
    </lineage>
</organism>
<feature type="region of interest" description="Disordered" evidence="8">
    <location>
        <begin position="383"/>
        <end position="408"/>
    </location>
</feature>
<evidence type="ECO:0000256" key="1">
    <source>
        <dbReference type="ARBA" id="ARBA00004141"/>
    </source>
</evidence>
<evidence type="ECO:0000256" key="7">
    <source>
        <dbReference type="RuleBase" id="RU368015"/>
    </source>
</evidence>
<dbReference type="AlphaFoldDB" id="A0AA88E3Q7"/>
<comment type="similarity">
    <text evidence="2 7">Belongs to the purine permeases (TC 2.A.7.14) family.</text>
</comment>
<feature type="transmembrane region" description="Helical" evidence="7">
    <location>
        <begin position="164"/>
        <end position="183"/>
    </location>
</feature>
<evidence type="ECO:0000256" key="2">
    <source>
        <dbReference type="ARBA" id="ARBA00006213"/>
    </source>
</evidence>
<evidence type="ECO:0000256" key="8">
    <source>
        <dbReference type="SAM" id="MobiDB-lite"/>
    </source>
</evidence>
<proteinExistence type="inferred from homology"/>
<comment type="caution">
    <text evidence="9">The sequence shown here is derived from an EMBL/GenBank/DDBJ whole genome shotgun (WGS) entry which is preliminary data.</text>
</comment>
<dbReference type="PANTHER" id="PTHR31376:SF3">
    <property type="entry name" value="PURINE PERMEASE 4-RELATED"/>
    <property type="match status" value="1"/>
</dbReference>
<dbReference type="EMBL" id="BTGU01000405">
    <property type="protein sequence ID" value="GMN67103.1"/>
    <property type="molecule type" value="Genomic_DNA"/>
</dbReference>
<dbReference type="Pfam" id="PF16913">
    <property type="entry name" value="PUNUT"/>
    <property type="match status" value="1"/>
</dbReference>
<gene>
    <name evidence="9" type="ORF">TIFTF001_036166</name>
</gene>
<feature type="transmembrane region" description="Helical" evidence="7">
    <location>
        <begin position="297"/>
        <end position="315"/>
    </location>
</feature>
<name>A0AA88E3Q7_FICCA</name>
<protein>
    <recommendedName>
        <fullName evidence="7">Probable purine permease</fullName>
    </recommendedName>
</protein>
<feature type="transmembrane region" description="Helical" evidence="7">
    <location>
        <begin position="354"/>
        <end position="372"/>
    </location>
</feature>
<feature type="transmembrane region" description="Helical" evidence="7">
    <location>
        <begin position="221"/>
        <end position="240"/>
    </location>
</feature>
<keyword evidence="6 7" id="KW-0472">Membrane</keyword>
<evidence type="ECO:0000313" key="9">
    <source>
        <dbReference type="EMBL" id="GMN67103.1"/>
    </source>
</evidence>
<dbReference type="InterPro" id="IPR030182">
    <property type="entry name" value="PUP_plant"/>
</dbReference>
<dbReference type="PANTHER" id="PTHR31376">
    <property type="entry name" value="OS09G0467300 PROTEIN-RELATED"/>
    <property type="match status" value="1"/>
</dbReference>